<organism evidence="1 2">
    <name type="scientific">Dipteronia sinensis</name>
    <dbReference type="NCBI Taxonomy" id="43782"/>
    <lineage>
        <taxon>Eukaryota</taxon>
        <taxon>Viridiplantae</taxon>
        <taxon>Streptophyta</taxon>
        <taxon>Embryophyta</taxon>
        <taxon>Tracheophyta</taxon>
        <taxon>Spermatophyta</taxon>
        <taxon>Magnoliopsida</taxon>
        <taxon>eudicotyledons</taxon>
        <taxon>Gunneridae</taxon>
        <taxon>Pentapetalae</taxon>
        <taxon>rosids</taxon>
        <taxon>malvids</taxon>
        <taxon>Sapindales</taxon>
        <taxon>Sapindaceae</taxon>
        <taxon>Hippocastanoideae</taxon>
        <taxon>Acereae</taxon>
        <taxon>Dipteronia</taxon>
    </lineage>
</organism>
<reference evidence="1" key="1">
    <citation type="journal article" date="2023" name="Plant J.">
        <title>Genome sequences and population genomics provide insights into the demographic history, inbreeding, and mutation load of two 'living fossil' tree species of Dipteronia.</title>
        <authorList>
            <person name="Feng Y."/>
            <person name="Comes H.P."/>
            <person name="Chen J."/>
            <person name="Zhu S."/>
            <person name="Lu R."/>
            <person name="Zhang X."/>
            <person name="Li P."/>
            <person name="Qiu J."/>
            <person name="Olsen K.M."/>
            <person name="Qiu Y."/>
        </authorList>
    </citation>
    <scope>NUCLEOTIDE SEQUENCE</scope>
    <source>
        <strain evidence="1">NBL</strain>
    </source>
</reference>
<sequence length="276" mass="30619">MDKEFHLYPDAFDLEGLSCLNEKAAGLRLVRVKIAKEGSTDMDWADTFQYRQATRPIIYLGLPLGATPSSKAFWDPIVKCTENKMALWKRNFLNKGGRLVLIKAVLSSIPAYYLSILNFLPGWPMSLKSFKEASFGVMGLRRKKLMLSTGKRFARAKDILAWMYAPDGKFTVGSFQKCLEDVLTKNSTEYNFIWQGVNPPKVEIFLRGDPGNAVIDGVLRNKSGQILGLFSLFVGTGNSRFAKIVAIQKAPSLCSQSTSLIGNDIDIVIDSSEAVS</sequence>
<dbReference type="PANTHER" id="PTHR33116:SF78">
    <property type="entry name" value="OS12G0587133 PROTEIN"/>
    <property type="match status" value="1"/>
</dbReference>
<accession>A0AAD9ZUW2</accession>
<dbReference type="Proteomes" id="UP001281410">
    <property type="component" value="Unassembled WGS sequence"/>
</dbReference>
<evidence type="ECO:0000313" key="1">
    <source>
        <dbReference type="EMBL" id="KAK3193600.1"/>
    </source>
</evidence>
<keyword evidence="2" id="KW-1185">Reference proteome</keyword>
<comment type="caution">
    <text evidence="1">The sequence shown here is derived from an EMBL/GenBank/DDBJ whole genome shotgun (WGS) entry which is preliminary data.</text>
</comment>
<dbReference type="EMBL" id="JANJYJ010000008">
    <property type="protein sequence ID" value="KAK3193600.1"/>
    <property type="molecule type" value="Genomic_DNA"/>
</dbReference>
<dbReference type="AlphaFoldDB" id="A0AAD9ZUW2"/>
<dbReference type="PANTHER" id="PTHR33116">
    <property type="entry name" value="REVERSE TRANSCRIPTASE ZINC-BINDING DOMAIN-CONTAINING PROTEIN-RELATED-RELATED"/>
    <property type="match status" value="1"/>
</dbReference>
<gene>
    <name evidence="1" type="ORF">Dsin_024910</name>
</gene>
<name>A0AAD9ZUW2_9ROSI</name>
<proteinExistence type="predicted"/>
<evidence type="ECO:0000313" key="2">
    <source>
        <dbReference type="Proteomes" id="UP001281410"/>
    </source>
</evidence>
<protein>
    <submittedName>
        <fullName evidence="1">Uncharacterized protein</fullName>
    </submittedName>
</protein>